<dbReference type="EMBL" id="JBJUIK010000002">
    <property type="protein sequence ID" value="KAL3534883.1"/>
    <property type="molecule type" value="Genomic_DNA"/>
</dbReference>
<gene>
    <name evidence="1" type="ORF">ACH5RR_003344</name>
</gene>
<reference evidence="1 2" key="1">
    <citation type="submission" date="2024-11" db="EMBL/GenBank/DDBJ databases">
        <title>A near-complete genome assembly of Cinchona calisaya.</title>
        <authorList>
            <person name="Lian D.C."/>
            <person name="Zhao X.W."/>
            <person name="Wei L."/>
        </authorList>
    </citation>
    <scope>NUCLEOTIDE SEQUENCE [LARGE SCALE GENOMIC DNA]</scope>
    <source>
        <tissue evidence="1">Nenye</tissue>
    </source>
</reference>
<name>A0ABD3AUP8_9GENT</name>
<dbReference type="Proteomes" id="UP001630127">
    <property type="component" value="Unassembled WGS sequence"/>
</dbReference>
<evidence type="ECO:0000313" key="1">
    <source>
        <dbReference type="EMBL" id="KAL3534883.1"/>
    </source>
</evidence>
<dbReference type="AlphaFoldDB" id="A0ABD3AUP8"/>
<proteinExistence type="predicted"/>
<accession>A0ABD3AUP8</accession>
<keyword evidence="2" id="KW-1185">Reference proteome</keyword>
<protein>
    <submittedName>
        <fullName evidence="1">Uncharacterized protein</fullName>
    </submittedName>
</protein>
<evidence type="ECO:0000313" key="2">
    <source>
        <dbReference type="Proteomes" id="UP001630127"/>
    </source>
</evidence>
<organism evidence="1 2">
    <name type="scientific">Cinchona calisaya</name>
    <dbReference type="NCBI Taxonomy" id="153742"/>
    <lineage>
        <taxon>Eukaryota</taxon>
        <taxon>Viridiplantae</taxon>
        <taxon>Streptophyta</taxon>
        <taxon>Embryophyta</taxon>
        <taxon>Tracheophyta</taxon>
        <taxon>Spermatophyta</taxon>
        <taxon>Magnoliopsida</taxon>
        <taxon>eudicotyledons</taxon>
        <taxon>Gunneridae</taxon>
        <taxon>Pentapetalae</taxon>
        <taxon>asterids</taxon>
        <taxon>lamiids</taxon>
        <taxon>Gentianales</taxon>
        <taxon>Rubiaceae</taxon>
        <taxon>Cinchonoideae</taxon>
        <taxon>Cinchoneae</taxon>
        <taxon>Cinchona</taxon>
    </lineage>
</organism>
<comment type="caution">
    <text evidence="1">The sequence shown here is derived from an EMBL/GenBank/DDBJ whole genome shotgun (WGS) entry which is preliminary data.</text>
</comment>
<sequence>MEAEMKLEETLEQLKAKDQYVKKIDKERQDSLTKVQANCSKFPDYNLEAGQKMLDLIASFGIPCKEYV</sequence>